<feature type="compositionally biased region" description="Polar residues" evidence="1">
    <location>
        <begin position="133"/>
        <end position="148"/>
    </location>
</feature>
<protein>
    <submittedName>
        <fullName evidence="2">Uncharacterized protein</fullName>
    </submittedName>
</protein>
<name>A0ABQ8S008_PERAM</name>
<reference evidence="2 3" key="1">
    <citation type="journal article" date="2022" name="Allergy">
        <title>Genome assembly and annotation of Periplaneta americana reveal a comprehensive cockroach allergen profile.</title>
        <authorList>
            <person name="Wang L."/>
            <person name="Xiong Q."/>
            <person name="Saelim N."/>
            <person name="Wang L."/>
            <person name="Nong W."/>
            <person name="Wan A.T."/>
            <person name="Shi M."/>
            <person name="Liu X."/>
            <person name="Cao Q."/>
            <person name="Hui J.H.L."/>
            <person name="Sookrung N."/>
            <person name="Leung T.F."/>
            <person name="Tungtrongchitr A."/>
            <person name="Tsui S.K.W."/>
        </authorList>
    </citation>
    <scope>NUCLEOTIDE SEQUENCE [LARGE SCALE GENOMIC DNA]</scope>
    <source>
        <strain evidence="2">PWHHKU_190912</strain>
    </source>
</reference>
<dbReference type="EMBL" id="JAJSOF020000038">
    <property type="protein sequence ID" value="KAJ4427334.1"/>
    <property type="molecule type" value="Genomic_DNA"/>
</dbReference>
<sequence>MMNNKMFYEEFKVCHGSLYAVMWLADEPREFNLPTLPQRRITYVPEKLPGKYGVHSEEYVPIRMSKRKSEASDIYFWQRFEKFNICQVLTAVAAAAVAVVVGSKKAKKCVLPSYLEHSYMVSRETYATRRSETNTSGTEFDSTERTGTASHGNMELGASYFRYRDIFQDCGAEAGSPPYHDLCENTGYYATVIDMFTARSPITPLRLNSHGRQLYDYFAVMCGCAVGGKELVLNYMKIDDAYSHGPQTEVIVDVCCCETSVSQTAQLQNCRCRWSSATHTGDTPTTRQLLPADIVSLETTDAFTPYPWKRQTPYLRQTLFFGNDRRFYTVSLETTDAFTPYLWKRQTIFTPYPWKRQTLLHRIFGNDRRFYTVSLETADAFTPYPWKRQTLLHRILETTDAFTPYPWKRQTLLHRILGNEDDRRNDRRFYTVSLETTDAFTPRFYTVSFETTDAFTPYPFVNNRRFYTVYLGNDRRFYTVSLKRNDRRFYTVSLETTDAFTLYPLKRQTLLHRIWKRQTLLHRKRQTLLHRILWKRQTLLHRILGNDRRFYTYPWKRILGSDRCVYTVSLETTDAFTPYPWKRQTLLHRILGNDRRVHTVTFEHQTYPYPWKRQTL</sequence>
<dbReference type="Proteomes" id="UP001148838">
    <property type="component" value="Unassembled WGS sequence"/>
</dbReference>
<feature type="region of interest" description="Disordered" evidence="1">
    <location>
        <begin position="126"/>
        <end position="148"/>
    </location>
</feature>
<evidence type="ECO:0000313" key="3">
    <source>
        <dbReference type="Proteomes" id="UP001148838"/>
    </source>
</evidence>
<evidence type="ECO:0000256" key="1">
    <source>
        <dbReference type="SAM" id="MobiDB-lite"/>
    </source>
</evidence>
<comment type="caution">
    <text evidence="2">The sequence shown here is derived from an EMBL/GenBank/DDBJ whole genome shotgun (WGS) entry which is preliminary data.</text>
</comment>
<accession>A0ABQ8S008</accession>
<evidence type="ECO:0000313" key="2">
    <source>
        <dbReference type="EMBL" id="KAJ4427334.1"/>
    </source>
</evidence>
<keyword evidence="3" id="KW-1185">Reference proteome</keyword>
<gene>
    <name evidence="2" type="ORF">ANN_24954</name>
</gene>
<organism evidence="2 3">
    <name type="scientific">Periplaneta americana</name>
    <name type="common">American cockroach</name>
    <name type="synonym">Blatta americana</name>
    <dbReference type="NCBI Taxonomy" id="6978"/>
    <lineage>
        <taxon>Eukaryota</taxon>
        <taxon>Metazoa</taxon>
        <taxon>Ecdysozoa</taxon>
        <taxon>Arthropoda</taxon>
        <taxon>Hexapoda</taxon>
        <taxon>Insecta</taxon>
        <taxon>Pterygota</taxon>
        <taxon>Neoptera</taxon>
        <taxon>Polyneoptera</taxon>
        <taxon>Dictyoptera</taxon>
        <taxon>Blattodea</taxon>
        <taxon>Blattoidea</taxon>
        <taxon>Blattidae</taxon>
        <taxon>Blattinae</taxon>
        <taxon>Periplaneta</taxon>
    </lineage>
</organism>
<proteinExistence type="predicted"/>